<gene>
    <name evidence="1" type="ORF">AHMF7616_01710</name>
</gene>
<dbReference type="EMBL" id="QASA01000001">
    <property type="protein sequence ID" value="RDC63110.1"/>
    <property type="molecule type" value="Genomic_DNA"/>
</dbReference>
<evidence type="ECO:0000313" key="2">
    <source>
        <dbReference type="Proteomes" id="UP000253919"/>
    </source>
</evidence>
<accession>A0A369QFN5</accession>
<organism evidence="1 2">
    <name type="scientific">Adhaeribacter pallidiroseus</name>
    <dbReference type="NCBI Taxonomy" id="2072847"/>
    <lineage>
        <taxon>Bacteria</taxon>
        <taxon>Pseudomonadati</taxon>
        <taxon>Bacteroidota</taxon>
        <taxon>Cytophagia</taxon>
        <taxon>Cytophagales</taxon>
        <taxon>Hymenobacteraceae</taxon>
        <taxon>Adhaeribacter</taxon>
    </lineage>
</organism>
<evidence type="ECO:0000313" key="1">
    <source>
        <dbReference type="EMBL" id="RDC63110.1"/>
    </source>
</evidence>
<dbReference type="AlphaFoldDB" id="A0A369QFN5"/>
<reference evidence="1 2" key="1">
    <citation type="submission" date="2018-04" db="EMBL/GenBank/DDBJ databases">
        <title>Adhaeribacter sp. HMF7616 genome sequencing and assembly.</title>
        <authorList>
            <person name="Kang H."/>
            <person name="Kang J."/>
            <person name="Cha I."/>
            <person name="Kim H."/>
            <person name="Joh K."/>
        </authorList>
    </citation>
    <scope>NUCLEOTIDE SEQUENCE [LARGE SCALE GENOMIC DNA]</scope>
    <source>
        <strain evidence="1 2">HMF7616</strain>
    </source>
</reference>
<name>A0A369QFN5_9BACT</name>
<proteinExistence type="predicted"/>
<sequence length="36" mass="4190">MLLPGNPWKSFSGFKNALKRKILRAALKSNQQDFHF</sequence>
<dbReference type="Proteomes" id="UP000253919">
    <property type="component" value="Unassembled WGS sequence"/>
</dbReference>
<protein>
    <submittedName>
        <fullName evidence="1">Uncharacterized protein</fullName>
    </submittedName>
</protein>
<keyword evidence="2" id="KW-1185">Reference proteome</keyword>
<comment type="caution">
    <text evidence="1">The sequence shown here is derived from an EMBL/GenBank/DDBJ whole genome shotgun (WGS) entry which is preliminary data.</text>
</comment>